<dbReference type="PROSITE" id="PS51900">
    <property type="entry name" value="CB"/>
    <property type="match status" value="1"/>
</dbReference>
<evidence type="ECO:0000256" key="4">
    <source>
        <dbReference type="ARBA" id="ARBA00022829"/>
    </source>
</evidence>
<dbReference type="PANTHER" id="PTHR30349">
    <property type="entry name" value="PHAGE INTEGRASE-RELATED"/>
    <property type="match status" value="1"/>
</dbReference>
<keyword evidence="4" id="KW-0159">Chromosome partition</keyword>
<dbReference type="InterPro" id="IPR013762">
    <property type="entry name" value="Integrase-like_cat_sf"/>
</dbReference>
<evidence type="ECO:0008006" key="14">
    <source>
        <dbReference type="Google" id="ProtNLM"/>
    </source>
</evidence>
<name>A0A1F6BT06_9BACT</name>
<dbReference type="GO" id="GO:0005737">
    <property type="term" value="C:cytoplasm"/>
    <property type="evidence" value="ECO:0007669"/>
    <property type="project" value="UniProtKB-SubCell"/>
</dbReference>
<feature type="domain" description="Tyr recombinase" evidence="10">
    <location>
        <begin position="116"/>
        <end position="284"/>
    </location>
</feature>
<evidence type="ECO:0000256" key="5">
    <source>
        <dbReference type="ARBA" id="ARBA00022908"/>
    </source>
</evidence>
<keyword evidence="6 9" id="KW-0238">DNA-binding</keyword>
<evidence type="ECO:0000256" key="2">
    <source>
        <dbReference type="ARBA" id="ARBA00022490"/>
    </source>
</evidence>
<dbReference type="STRING" id="1798471.A3A21_01475"/>
<comment type="subcellular location">
    <subcellularLocation>
        <location evidence="1">Cytoplasm</location>
    </subcellularLocation>
</comment>
<feature type="domain" description="Core-binding (CB)" evidence="11">
    <location>
        <begin position="6"/>
        <end position="95"/>
    </location>
</feature>
<dbReference type="InterPro" id="IPR044068">
    <property type="entry name" value="CB"/>
</dbReference>
<dbReference type="EMBL" id="MFKK01000034">
    <property type="protein sequence ID" value="OGG40064.1"/>
    <property type="molecule type" value="Genomic_DNA"/>
</dbReference>
<proteinExistence type="predicted"/>
<dbReference type="GO" id="GO:0007059">
    <property type="term" value="P:chromosome segregation"/>
    <property type="evidence" value="ECO:0007669"/>
    <property type="project" value="UniProtKB-KW"/>
</dbReference>
<dbReference type="InterPro" id="IPR050090">
    <property type="entry name" value="Tyrosine_recombinase_XerCD"/>
</dbReference>
<dbReference type="InterPro" id="IPR002104">
    <property type="entry name" value="Integrase_catalytic"/>
</dbReference>
<dbReference type="PANTHER" id="PTHR30349:SF77">
    <property type="entry name" value="TYROSINE RECOMBINASE XERC"/>
    <property type="match status" value="1"/>
</dbReference>
<gene>
    <name evidence="12" type="ORF">A3A21_01475</name>
</gene>
<dbReference type="GO" id="GO:0051301">
    <property type="term" value="P:cell division"/>
    <property type="evidence" value="ECO:0007669"/>
    <property type="project" value="UniProtKB-KW"/>
</dbReference>
<evidence type="ECO:0000313" key="13">
    <source>
        <dbReference type="Proteomes" id="UP000176996"/>
    </source>
</evidence>
<dbReference type="GO" id="GO:0003677">
    <property type="term" value="F:DNA binding"/>
    <property type="evidence" value="ECO:0007669"/>
    <property type="project" value="UniProtKB-UniRule"/>
</dbReference>
<accession>A0A1F6BT06</accession>
<dbReference type="GO" id="GO:0015074">
    <property type="term" value="P:DNA integration"/>
    <property type="evidence" value="ECO:0007669"/>
    <property type="project" value="UniProtKB-KW"/>
</dbReference>
<evidence type="ECO:0000256" key="7">
    <source>
        <dbReference type="ARBA" id="ARBA00023172"/>
    </source>
</evidence>
<protein>
    <recommendedName>
        <fullName evidence="14">Tyr recombinase domain-containing protein</fullName>
    </recommendedName>
</protein>
<dbReference type="AlphaFoldDB" id="A0A1F6BT06"/>
<sequence>MKQSQKPLPSHLEDFLDWLVRKRNLTLKTQANYARFLEKFFSWLGSNYLFSLRPHELTSDHLEKYRFFLVSDKHLKSSTQNIYLIALRSLLTYFVENNIFAPSPEKVHLLGSVLTKKPRFLSFQELRCLLEQPDVSMIRGLRDRVIMELLLATGLRISELVRLNRDFLSSDKISEDCHYWIGRYMAVRLDKNEALFVSWRNEKKQLSPKRLSVRTIQHFFKKYATEAGVPFAITPHILRHTQAQNLFTRSVDLKPLYRACGHSQMFSGEYVAPVGNIRSALRKNEFVWHDVEKRIQDEICWLREVISTFLREEKHAPDGCSHCFLRSIAILIVQGIISATEIRFDHTQVSFWKNPHTNSYPQEIYHGKDWHHRTMSQIEGHFIVQGYKVVRQPILQQGRADLGVSDFGGMDLFIEVGTVSLYKLIINFLSMDNFVYLIAPHEGVLVEFIKKKKK</sequence>
<evidence type="ECO:0000256" key="3">
    <source>
        <dbReference type="ARBA" id="ARBA00022618"/>
    </source>
</evidence>
<dbReference type="InterPro" id="IPR011010">
    <property type="entry name" value="DNA_brk_join_enz"/>
</dbReference>
<dbReference type="Proteomes" id="UP000176996">
    <property type="component" value="Unassembled WGS sequence"/>
</dbReference>
<evidence type="ECO:0000259" key="11">
    <source>
        <dbReference type="PROSITE" id="PS51900"/>
    </source>
</evidence>
<evidence type="ECO:0000256" key="8">
    <source>
        <dbReference type="ARBA" id="ARBA00023306"/>
    </source>
</evidence>
<keyword evidence="3" id="KW-0132">Cell division</keyword>
<dbReference type="InterPro" id="IPR010998">
    <property type="entry name" value="Integrase_recombinase_N"/>
</dbReference>
<organism evidence="12 13">
    <name type="scientific">Candidatus Jorgensenbacteria bacterium RIFCSPLOWO2_01_FULL_45_25b</name>
    <dbReference type="NCBI Taxonomy" id="1798471"/>
    <lineage>
        <taxon>Bacteria</taxon>
        <taxon>Candidatus Joergenseniibacteriota</taxon>
    </lineage>
</organism>
<dbReference type="Gene3D" id="1.10.443.10">
    <property type="entry name" value="Intergrase catalytic core"/>
    <property type="match status" value="2"/>
</dbReference>
<dbReference type="SUPFAM" id="SSF56349">
    <property type="entry name" value="DNA breaking-rejoining enzymes"/>
    <property type="match status" value="1"/>
</dbReference>
<keyword evidence="5" id="KW-0229">DNA integration</keyword>
<evidence type="ECO:0000259" key="10">
    <source>
        <dbReference type="PROSITE" id="PS51898"/>
    </source>
</evidence>
<dbReference type="PROSITE" id="PS51898">
    <property type="entry name" value="TYR_RECOMBINASE"/>
    <property type="match status" value="1"/>
</dbReference>
<evidence type="ECO:0000256" key="1">
    <source>
        <dbReference type="ARBA" id="ARBA00004496"/>
    </source>
</evidence>
<dbReference type="InterPro" id="IPR004107">
    <property type="entry name" value="Integrase_SAM-like_N"/>
</dbReference>
<keyword evidence="2" id="KW-0963">Cytoplasm</keyword>
<keyword evidence="8" id="KW-0131">Cell cycle</keyword>
<reference evidence="12 13" key="1">
    <citation type="journal article" date="2016" name="Nat. Commun.">
        <title>Thousands of microbial genomes shed light on interconnected biogeochemical processes in an aquifer system.</title>
        <authorList>
            <person name="Anantharaman K."/>
            <person name="Brown C.T."/>
            <person name="Hug L.A."/>
            <person name="Sharon I."/>
            <person name="Castelle C.J."/>
            <person name="Probst A.J."/>
            <person name="Thomas B.C."/>
            <person name="Singh A."/>
            <person name="Wilkins M.J."/>
            <person name="Karaoz U."/>
            <person name="Brodie E.L."/>
            <person name="Williams K.H."/>
            <person name="Hubbard S.S."/>
            <person name="Banfield J.F."/>
        </authorList>
    </citation>
    <scope>NUCLEOTIDE SEQUENCE [LARGE SCALE GENOMIC DNA]</scope>
</reference>
<evidence type="ECO:0000256" key="9">
    <source>
        <dbReference type="PROSITE-ProRule" id="PRU01248"/>
    </source>
</evidence>
<dbReference type="Gene3D" id="1.10.150.130">
    <property type="match status" value="1"/>
</dbReference>
<dbReference type="GO" id="GO:0006310">
    <property type="term" value="P:DNA recombination"/>
    <property type="evidence" value="ECO:0007669"/>
    <property type="project" value="UniProtKB-KW"/>
</dbReference>
<dbReference type="Pfam" id="PF00589">
    <property type="entry name" value="Phage_integrase"/>
    <property type="match status" value="1"/>
</dbReference>
<evidence type="ECO:0000313" key="12">
    <source>
        <dbReference type="EMBL" id="OGG40064.1"/>
    </source>
</evidence>
<dbReference type="Pfam" id="PF13495">
    <property type="entry name" value="Phage_int_SAM_4"/>
    <property type="match status" value="1"/>
</dbReference>
<comment type="caution">
    <text evidence="12">The sequence shown here is derived from an EMBL/GenBank/DDBJ whole genome shotgun (WGS) entry which is preliminary data.</text>
</comment>
<evidence type="ECO:0000256" key="6">
    <source>
        <dbReference type="ARBA" id="ARBA00023125"/>
    </source>
</evidence>
<keyword evidence="7" id="KW-0233">DNA recombination</keyword>